<dbReference type="SUPFAM" id="SSF88659">
    <property type="entry name" value="Sigma3 and sigma4 domains of RNA polymerase sigma factors"/>
    <property type="match status" value="1"/>
</dbReference>
<evidence type="ECO:0000259" key="5">
    <source>
        <dbReference type="Pfam" id="PF04542"/>
    </source>
</evidence>
<comment type="similarity">
    <text evidence="1">Belongs to the sigma-70 factor family. ECF subfamily.</text>
</comment>
<dbReference type="InterPro" id="IPR013325">
    <property type="entry name" value="RNA_pol_sigma_r2"/>
</dbReference>
<protein>
    <recommendedName>
        <fullName evidence="9">RNA polymerase sigma-70 factor</fullName>
    </recommendedName>
</protein>
<keyword evidence="3" id="KW-0731">Sigma factor</keyword>
<feature type="domain" description="RNA polymerase sigma factor 70 region 4 type 2" evidence="6">
    <location>
        <begin position="117"/>
        <end position="169"/>
    </location>
</feature>
<dbReference type="Gene3D" id="1.10.1740.10">
    <property type="match status" value="1"/>
</dbReference>
<dbReference type="GO" id="GO:0003677">
    <property type="term" value="F:DNA binding"/>
    <property type="evidence" value="ECO:0007669"/>
    <property type="project" value="InterPro"/>
</dbReference>
<dbReference type="PANTHER" id="PTHR43133:SF46">
    <property type="entry name" value="RNA POLYMERASE SIGMA-70 FACTOR ECF SUBFAMILY"/>
    <property type="match status" value="1"/>
</dbReference>
<evidence type="ECO:0000256" key="3">
    <source>
        <dbReference type="ARBA" id="ARBA00023082"/>
    </source>
</evidence>
<dbReference type="GO" id="GO:0006352">
    <property type="term" value="P:DNA-templated transcription initiation"/>
    <property type="evidence" value="ECO:0007669"/>
    <property type="project" value="InterPro"/>
</dbReference>
<dbReference type="Pfam" id="PF04542">
    <property type="entry name" value="Sigma70_r2"/>
    <property type="match status" value="1"/>
</dbReference>
<evidence type="ECO:0000313" key="7">
    <source>
        <dbReference type="EMBL" id="OQP67826.1"/>
    </source>
</evidence>
<proteinExistence type="inferred from homology"/>
<dbReference type="Pfam" id="PF08281">
    <property type="entry name" value="Sigma70_r4_2"/>
    <property type="match status" value="1"/>
</dbReference>
<dbReference type="InterPro" id="IPR007627">
    <property type="entry name" value="RNA_pol_sigma70_r2"/>
</dbReference>
<keyword evidence="2" id="KW-0805">Transcription regulation</keyword>
<keyword evidence="8" id="KW-1185">Reference proteome</keyword>
<evidence type="ECO:0000256" key="1">
    <source>
        <dbReference type="ARBA" id="ARBA00010641"/>
    </source>
</evidence>
<dbReference type="SUPFAM" id="SSF88946">
    <property type="entry name" value="Sigma2 domain of RNA polymerase sigma factors"/>
    <property type="match status" value="1"/>
</dbReference>
<reference evidence="8" key="1">
    <citation type="submission" date="2016-04" db="EMBL/GenBank/DDBJ databases">
        <authorList>
            <person name="Chen L."/>
            <person name="Zhuang W."/>
            <person name="Wang G."/>
        </authorList>
    </citation>
    <scope>NUCLEOTIDE SEQUENCE [LARGE SCALE GENOMIC DNA]</scope>
    <source>
        <strain evidence="8">208</strain>
    </source>
</reference>
<gene>
    <name evidence="7" type="ORF">A4R26_32685</name>
</gene>
<dbReference type="Proteomes" id="UP000192276">
    <property type="component" value="Unassembled WGS sequence"/>
</dbReference>
<sequence length="190" mass="22345">MQLDLDSLKKGDQAEFKRLFDDLFQHVWLYSWRITRDKDESEDIAIQSFAKVWEKVEDFNSVNELKKYVYVTAKNASINYLHKLKTQKRYQDHLAHVPTVEEANAIEVLTYRAALIERLYQEVENLPTQCRETFKLCYFEKIPRNEVAKRLNVTIDTVNSQCQIAMKKLKAVFGKTDLAFIMLLIGLCDN</sequence>
<evidence type="ECO:0000256" key="2">
    <source>
        <dbReference type="ARBA" id="ARBA00023015"/>
    </source>
</evidence>
<dbReference type="EMBL" id="LWBP01000008">
    <property type="protein sequence ID" value="OQP67826.1"/>
    <property type="molecule type" value="Genomic_DNA"/>
</dbReference>
<dbReference type="InterPro" id="IPR036388">
    <property type="entry name" value="WH-like_DNA-bd_sf"/>
</dbReference>
<dbReference type="Gene3D" id="1.10.10.10">
    <property type="entry name" value="Winged helix-like DNA-binding domain superfamily/Winged helix DNA-binding domain"/>
    <property type="match status" value="1"/>
</dbReference>
<dbReference type="InterPro" id="IPR013249">
    <property type="entry name" value="RNA_pol_sigma70_r4_t2"/>
</dbReference>
<evidence type="ECO:0000259" key="6">
    <source>
        <dbReference type="Pfam" id="PF08281"/>
    </source>
</evidence>
<dbReference type="GO" id="GO:0016987">
    <property type="term" value="F:sigma factor activity"/>
    <property type="evidence" value="ECO:0007669"/>
    <property type="project" value="UniProtKB-KW"/>
</dbReference>
<evidence type="ECO:0000256" key="4">
    <source>
        <dbReference type="ARBA" id="ARBA00023163"/>
    </source>
</evidence>
<keyword evidence="4" id="KW-0804">Transcription</keyword>
<comment type="caution">
    <text evidence="7">The sequence shown here is derived from an EMBL/GenBank/DDBJ whole genome shotgun (WGS) entry which is preliminary data.</text>
</comment>
<dbReference type="NCBIfam" id="TIGR02937">
    <property type="entry name" value="sigma70-ECF"/>
    <property type="match status" value="1"/>
</dbReference>
<dbReference type="AlphaFoldDB" id="A0A1V9GBL0"/>
<dbReference type="InterPro" id="IPR014284">
    <property type="entry name" value="RNA_pol_sigma-70_dom"/>
</dbReference>
<feature type="domain" description="RNA polymerase sigma-70 region 2" evidence="5">
    <location>
        <begin position="25"/>
        <end position="84"/>
    </location>
</feature>
<dbReference type="PANTHER" id="PTHR43133">
    <property type="entry name" value="RNA POLYMERASE ECF-TYPE SIGMA FACTO"/>
    <property type="match status" value="1"/>
</dbReference>
<evidence type="ECO:0008006" key="9">
    <source>
        <dbReference type="Google" id="ProtNLM"/>
    </source>
</evidence>
<name>A0A1V9GBL0_9BACT</name>
<dbReference type="STRING" id="550983.A4R26_32685"/>
<accession>A0A1V9GBL0</accession>
<dbReference type="InterPro" id="IPR013324">
    <property type="entry name" value="RNA_pol_sigma_r3/r4-like"/>
</dbReference>
<evidence type="ECO:0000313" key="8">
    <source>
        <dbReference type="Proteomes" id="UP000192276"/>
    </source>
</evidence>
<organism evidence="7 8">
    <name type="scientific">Niastella populi</name>
    <dbReference type="NCBI Taxonomy" id="550983"/>
    <lineage>
        <taxon>Bacteria</taxon>
        <taxon>Pseudomonadati</taxon>
        <taxon>Bacteroidota</taxon>
        <taxon>Chitinophagia</taxon>
        <taxon>Chitinophagales</taxon>
        <taxon>Chitinophagaceae</taxon>
        <taxon>Niastella</taxon>
    </lineage>
</organism>
<dbReference type="InterPro" id="IPR039425">
    <property type="entry name" value="RNA_pol_sigma-70-like"/>
</dbReference>